<dbReference type="SUPFAM" id="SSF51735">
    <property type="entry name" value="NAD(P)-binding Rossmann-fold domains"/>
    <property type="match status" value="1"/>
</dbReference>
<dbReference type="PANTHER" id="PTHR15020:SF50">
    <property type="entry name" value="UPF0659 PROTEIN YMR090W"/>
    <property type="match status" value="1"/>
</dbReference>
<feature type="domain" description="NAD(P)-binding" evidence="1">
    <location>
        <begin position="10"/>
        <end position="187"/>
    </location>
</feature>
<dbReference type="GeneID" id="33941208"/>
<dbReference type="RefSeq" id="WP_034163377.1">
    <property type="nucleotide sequence ID" value="NZ_CP006664.1"/>
</dbReference>
<dbReference type="Proteomes" id="UP000028681">
    <property type="component" value="Chromosome"/>
</dbReference>
<gene>
    <name evidence="2" type="ORF">ETEE_3839</name>
</gene>
<dbReference type="PANTHER" id="PTHR15020">
    <property type="entry name" value="FLAVIN REDUCTASE-RELATED"/>
    <property type="match status" value="1"/>
</dbReference>
<dbReference type="KEGG" id="ete:ETEE_3839"/>
<keyword evidence="2" id="KW-0560">Oxidoreductase</keyword>
<accession>A0A076LXV8</accession>
<reference evidence="2 3" key="1">
    <citation type="journal article" date="2012" name="PLoS ONE">
        <title>Edwardsiella comparative phylogenomics reveal the new intra/inter-species taxonomic relationships, virulence evolution and niche adaptation mechanisms.</title>
        <authorList>
            <person name="Yang M."/>
            <person name="Lv Y."/>
            <person name="Xiao J."/>
            <person name="Wu H."/>
            <person name="Zheng H."/>
            <person name="Liu Q."/>
            <person name="Zhang Y."/>
            <person name="Wang Q."/>
        </authorList>
    </citation>
    <scope>NUCLEOTIDE SEQUENCE [LARGE SCALE GENOMIC DNA]</scope>
    <source>
        <strain evidence="3">080813</strain>
    </source>
</reference>
<dbReference type="HOGENOM" id="CLU_025711_5_0_6"/>
<evidence type="ECO:0000313" key="2">
    <source>
        <dbReference type="EMBL" id="AIJ10249.1"/>
    </source>
</evidence>
<name>A0A076LXV8_9GAMM</name>
<protein>
    <submittedName>
        <fullName evidence="2">Flavin reductase</fullName>
        <ecNumber evidence="2">1.5.1.30</ecNumber>
    </submittedName>
</protein>
<dbReference type="GO" id="GO:0042602">
    <property type="term" value="F:riboflavin reductase (NADPH) activity"/>
    <property type="evidence" value="ECO:0007669"/>
    <property type="project" value="UniProtKB-EC"/>
</dbReference>
<proteinExistence type="predicted"/>
<organism evidence="2 3">
    <name type="scientific">Edwardsiella anguillarum ET080813</name>
    <dbReference type="NCBI Taxonomy" id="667120"/>
    <lineage>
        <taxon>Bacteria</taxon>
        <taxon>Pseudomonadati</taxon>
        <taxon>Pseudomonadota</taxon>
        <taxon>Gammaproteobacteria</taxon>
        <taxon>Enterobacterales</taxon>
        <taxon>Hafniaceae</taxon>
        <taxon>Edwardsiella</taxon>
    </lineage>
</organism>
<dbReference type="EC" id="1.5.1.30" evidence="2"/>
<dbReference type="Pfam" id="PF13460">
    <property type="entry name" value="NAD_binding_10"/>
    <property type="match status" value="1"/>
</dbReference>
<dbReference type="InterPro" id="IPR036291">
    <property type="entry name" value="NAD(P)-bd_dom_sf"/>
</dbReference>
<sequence>MTPWILFGAGQGAGLALAQRAAGHRPLYALVRKEAQAQRLHNLGVQVTLGDACDTQALGVLYRQAGPHSAILSTLGGGGHDYLAHRAIIDCAVEQGIARMLLVTSLGCGESWPLLSPRARAAFGHAVREKSLAECWLQSSGMDFCILRPGGLLDGDASGQATLHRTPHHGLVRRADLAQWMYRLMEMPQAWGQIHTLVDRHLTPPERQAR</sequence>
<dbReference type="Gene3D" id="3.40.50.720">
    <property type="entry name" value="NAD(P)-binding Rossmann-like Domain"/>
    <property type="match status" value="1"/>
</dbReference>
<evidence type="ECO:0000259" key="1">
    <source>
        <dbReference type="Pfam" id="PF13460"/>
    </source>
</evidence>
<dbReference type="AlphaFoldDB" id="A0A076LXV8"/>
<dbReference type="EMBL" id="CP006664">
    <property type="protein sequence ID" value="AIJ10249.1"/>
    <property type="molecule type" value="Genomic_DNA"/>
</dbReference>
<dbReference type="InterPro" id="IPR016040">
    <property type="entry name" value="NAD(P)-bd_dom"/>
</dbReference>
<evidence type="ECO:0000313" key="3">
    <source>
        <dbReference type="Proteomes" id="UP000028681"/>
    </source>
</evidence>